<dbReference type="CDD" id="cd00761">
    <property type="entry name" value="Glyco_tranf_GTA_type"/>
    <property type="match status" value="1"/>
</dbReference>
<dbReference type="AlphaFoldDB" id="A0A6C0K240"/>
<evidence type="ECO:0000259" key="1">
    <source>
        <dbReference type="Pfam" id="PF00535"/>
    </source>
</evidence>
<dbReference type="EMBL" id="MN740798">
    <property type="protein sequence ID" value="QHU12115.1"/>
    <property type="molecule type" value="Genomic_DNA"/>
</dbReference>
<organism evidence="2">
    <name type="scientific">viral metagenome</name>
    <dbReference type="NCBI Taxonomy" id="1070528"/>
    <lineage>
        <taxon>unclassified sequences</taxon>
        <taxon>metagenomes</taxon>
        <taxon>organismal metagenomes</taxon>
    </lineage>
</organism>
<protein>
    <recommendedName>
        <fullName evidence="1">Glycosyltransferase 2-like domain-containing protein</fullName>
    </recommendedName>
</protein>
<evidence type="ECO:0000313" key="2">
    <source>
        <dbReference type="EMBL" id="QHU12115.1"/>
    </source>
</evidence>
<proteinExistence type="predicted"/>
<reference evidence="2" key="1">
    <citation type="journal article" date="2020" name="Nature">
        <title>Giant virus diversity and host interactions through global metagenomics.</title>
        <authorList>
            <person name="Schulz F."/>
            <person name="Roux S."/>
            <person name="Paez-Espino D."/>
            <person name="Jungbluth S."/>
            <person name="Walsh D.A."/>
            <person name="Denef V.J."/>
            <person name="McMahon K.D."/>
            <person name="Konstantinidis K.T."/>
            <person name="Eloe-Fadrosh E.A."/>
            <person name="Kyrpides N.C."/>
            <person name="Woyke T."/>
        </authorList>
    </citation>
    <scope>NUCLEOTIDE SEQUENCE</scope>
    <source>
        <strain evidence="2">GVMAG-S-1101171-110</strain>
    </source>
</reference>
<accession>A0A6C0K240</accession>
<dbReference type="SUPFAM" id="SSF53448">
    <property type="entry name" value="Nucleotide-diphospho-sugar transferases"/>
    <property type="match status" value="1"/>
</dbReference>
<name>A0A6C0K240_9ZZZZ</name>
<feature type="domain" description="Glycosyltransferase 2-like" evidence="1">
    <location>
        <begin position="22"/>
        <end position="123"/>
    </location>
</feature>
<dbReference type="Pfam" id="PF00535">
    <property type="entry name" value="Glycos_transf_2"/>
    <property type="match status" value="1"/>
</dbReference>
<dbReference type="InterPro" id="IPR001173">
    <property type="entry name" value="Glyco_trans_2-like"/>
</dbReference>
<sequence>MDRWAFLSKQLPVYLDHPMVSCVIVCDENGHDINEICAAGLDLNPKLRLYQNDEVLGVYGNKRQCLMKAPTEYVAVFDSDNFFDEAYIDTVMGCIHRDNLENNYTTIYCAAGNERLIMDTGQVENRIKHFSGLLIHRSNWNRILETPAWNFLLNDGNAVWPTSVVKHLPELEEENVVGTDSILAMRMAIQAGYTLSVEPALSYIHTVHDGSHWTQNAIESYRLLSSHPTGWRV</sequence>
<dbReference type="Gene3D" id="3.90.550.10">
    <property type="entry name" value="Spore Coat Polysaccharide Biosynthesis Protein SpsA, Chain A"/>
    <property type="match status" value="1"/>
</dbReference>
<dbReference type="InterPro" id="IPR029044">
    <property type="entry name" value="Nucleotide-diphossugar_trans"/>
</dbReference>